<keyword evidence="12" id="KW-1071">Ligand-gated ion channel</keyword>
<feature type="site" description="Interaction with the cone snail toxin Con-ikot-ikot" evidence="16">
    <location>
        <position position="825"/>
    </location>
</feature>
<evidence type="ECO:0000256" key="20">
    <source>
        <dbReference type="SAM" id="SignalP"/>
    </source>
</evidence>
<name>A0A9Q1CEP7_HOLLE</name>
<dbReference type="FunFam" id="1.10.287.70:FF:000143">
    <property type="entry name" value="Probable glutamate receptor"/>
    <property type="match status" value="1"/>
</dbReference>
<keyword evidence="11" id="KW-0628">Postsynaptic cell membrane</keyword>
<evidence type="ECO:0000256" key="12">
    <source>
        <dbReference type="ARBA" id="ARBA00023286"/>
    </source>
</evidence>
<evidence type="ECO:0000256" key="16">
    <source>
        <dbReference type="PIRSR" id="PIRSR601508-2"/>
    </source>
</evidence>
<dbReference type="FunFam" id="3.40.190.10:FF:000668">
    <property type="entry name" value="Uncharacterized protein"/>
    <property type="match status" value="1"/>
</dbReference>
<dbReference type="InterPro" id="IPR001828">
    <property type="entry name" value="ANF_lig-bd_rcpt"/>
</dbReference>
<sequence length="957" mass="108387">MERRNGDYLSVNHHITNLLLTFVLLSTNNFSGTIADEPEPPTKVSIGVILEGTVESDSQIVQLAFEQVNQESSVLPSSEFHFISRTLTSVDPFEAVKIACFMLESNVTAILSSTSCKTSLALQSFADNVGIPHLMAPLERCTLQNPGGLTMSITPNPSHISQATFDLTSELPLWENCSIFYDSEGAYRTVEEVLHLAVVTPYANSKPNSPLVRLFRLDSNETDNTASIIRALHVAKDTGIKNFLVLCNMATSMRLVMQAALFGMTVRDYRWIVTSQEWKDVLLTPEDERGINETRDFLRGTKFFNGTTGILALCKQNVTIPQKNKKFQKAWLTLNPGMKETFANNETSISIDTLMDINYHGAYMYDAVWTLAHAIHDVIKKRKYQEPQFPSCMETLLEEELPWNRGNRIRRAISKVNNMYGLLGRVRFDDAGYNSEYNLDILSVESRNNLTTSWRIGTWNTTDHLHLLQTPFTKSFRKINKTYTIVTIEEAPFVSLDNTTNGPKFSGFCIDMLEYIADELDFKYKLYVVKDAKYGGQDPDGTWNGLVGDVYYGKADMAVAGMIINSHREEVVDFTKPYMNYGVGILMRNPNEKANPFAFLEPLDITVWGCVSAALVIVGFLIFILDRLSPYSLYGRSGGEPAYDEFDLKNSMWFAFASCMQQGGDSTPISMSGRILSAFWWFFALIITATYTANLAAFLTVTRMENPIRSLDDLARQSVVTYGTIANSSLHRFFEQRKEESPYDLMWTYMNNPDVDPWVETADEGYTRVKNEKYAFFWDAPILDYIKQTECDLMTVGKPFNLKGYGIATPQDVPYTDDISMVILKMQEKGILEAYRKRWFLKESECTEEQKSDANTKADAIQLQTIGGAFYVLMMGGVLAFVAVFIEHVWHKPSFYRTKKKELKGRRDRDWAEKLQGARNNGMITESGSSKQLMNDNDPMSLQPLRSNPWNVAESSC</sequence>
<dbReference type="SUPFAM" id="SSF53822">
    <property type="entry name" value="Periplasmic binding protein-like I"/>
    <property type="match status" value="1"/>
</dbReference>
<evidence type="ECO:0000256" key="10">
    <source>
        <dbReference type="ARBA" id="ARBA00023180"/>
    </source>
</evidence>
<organism evidence="23 24">
    <name type="scientific">Holothuria leucospilota</name>
    <name type="common">Black long sea cucumber</name>
    <name type="synonym">Mertensiothuria leucospilota</name>
    <dbReference type="NCBI Taxonomy" id="206669"/>
    <lineage>
        <taxon>Eukaryota</taxon>
        <taxon>Metazoa</taxon>
        <taxon>Echinodermata</taxon>
        <taxon>Eleutherozoa</taxon>
        <taxon>Echinozoa</taxon>
        <taxon>Holothuroidea</taxon>
        <taxon>Aspidochirotacea</taxon>
        <taxon>Aspidochirotida</taxon>
        <taxon>Holothuriidae</taxon>
        <taxon>Holothuria</taxon>
    </lineage>
</organism>
<evidence type="ECO:0000256" key="2">
    <source>
        <dbReference type="ARBA" id="ARBA00022475"/>
    </source>
</evidence>
<evidence type="ECO:0000256" key="8">
    <source>
        <dbReference type="ARBA" id="ARBA00023136"/>
    </source>
</evidence>
<accession>A0A9Q1CEP7</accession>
<dbReference type="GO" id="GO:0045211">
    <property type="term" value="C:postsynaptic membrane"/>
    <property type="evidence" value="ECO:0007669"/>
    <property type="project" value="UniProtKB-SubCell"/>
</dbReference>
<feature type="disulfide bond" evidence="17">
    <location>
        <begin position="100"/>
        <end position="392"/>
    </location>
</feature>
<gene>
    <name evidence="23" type="ORF">HOLleu_11437</name>
</gene>
<keyword evidence="7" id="KW-0406">Ion transport</keyword>
<feature type="transmembrane region" description="Helical" evidence="19">
    <location>
        <begin position="678"/>
        <end position="701"/>
    </location>
</feature>
<evidence type="ECO:0000256" key="17">
    <source>
        <dbReference type="PIRSR" id="PIRSR601508-3"/>
    </source>
</evidence>
<evidence type="ECO:0000256" key="18">
    <source>
        <dbReference type="SAM" id="MobiDB-lite"/>
    </source>
</evidence>
<evidence type="ECO:0000256" key="1">
    <source>
        <dbReference type="ARBA" id="ARBA00022448"/>
    </source>
</evidence>
<dbReference type="AlphaFoldDB" id="A0A9Q1CEP7"/>
<dbReference type="Pfam" id="PF01094">
    <property type="entry name" value="ANF_receptor"/>
    <property type="match status" value="1"/>
</dbReference>
<evidence type="ECO:0000256" key="14">
    <source>
        <dbReference type="ARBA" id="ARBA00034104"/>
    </source>
</evidence>
<keyword evidence="6" id="KW-0770">Synapse</keyword>
<keyword evidence="13" id="KW-0407">Ion channel</keyword>
<dbReference type="GO" id="GO:0038023">
    <property type="term" value="F:signaling receptor activity"/>
    <property type="evidence" value="ECO:0007669"/>
    <property type="project" value="InterPro"/>
</dbReference>
<keyword evidence="9 23" id="KW-0675">Receptor</keyword>
<keyword evidence="3 19" id="KW-0812">Transmembrane</keyword>
<reference evidence="23" key="1">
    <citation type="submission" date="2021-10" db="EMBL/GenBank/DDBJ databases">
        <title>Tropical sea cucumber genome reveals ecological adaptation and Cuvierian tubules defense mechanism.</title>
        <authorList>
            <person name="Chen T."/>
        </authorList>
    </citation>
    <scope>NUCLEOTIDE SEQUENCE</scope>
    <source>
        <strain evidence="23">Nanhai2018</strain>
        <tissue evidence="23">Muscle</tissue>
    </source>
</reference>
<feature type="transmembrane region" description="Helical" evidence="19">
    <location>
        <begin position="605"/>
        <end position="625"/>
    </location>
</feature>
<dbReference type="Gene3D" id="3.40.50.2300">
    <property type="match status" value="2"/>
</dbReference>
<evidence type="ECO:0000256" key="11">
    <source>
        <dbReference type="ARBA" id="ARBA00023257"/>
    </source>
</evidence>
<feature type="domain" description="Ionotropic glutamate receptor C-terminal" evidence="21">
    <location>
        <begin position="482"/>
        <end position="842"/>
    </location>
</feature>
<dbReference type="SMART" id="SM00079">
    <property type="entry name" value="PBPe"/>
    <property type="match status" value="1"/>
</dbReference>
<protein>
    <submittedName>
        <fullName evidence="23">Glutamate receptor ionotropic, delta-2</fullName>
    </submittedName>
</protein>
<evidence type="ECO:0000256" key="4">
    <source>
        <dbReference type="ARBA" id="ARBA00022729"/>
    </source>
</evidence>
<evidence type="ECO:0000256" key="5">
    <source>
        <dbReference type="ARBA" id="ARBA00022989"/>
    </source>
</evidence>
<feature type="site" description="Crucial to convey clamshell closure to channel opening" evidence="16">
    <location>
        <position position="708"/>
    </location>
</feature>
<keyword evidence="24" id="KW-1185">Reference proteome</keyword>
<dbReference type="EMBL" id="JAIZAY010000004">
    <property type="protein sequence ID" value="KAJ8044073.1"/>
    <property type="molecule type" value="Genomic_DNA"/>
</dbReference>
<dbReference type="FunFam" id="3.40.190.10:FF:000060">
    <property type="entry name" value="Glutamate receptor ionotropic, kainate 1"/>
    <property type="match status" value="1"/>
</dbReference>
<keyword evidence="4 20" id="KW-0732">Signal</keyword>
<feature type="transmembrane region" description="Helical" evidence="19">
    <location>
        <begin position="869"/>
        <end position="890"/>
    </location>
</feature>
<feature type="signal peptide" evidence="20">
    <location>
        <begin position="1"/>
        <end position="35"/>
    </location>
</feature>
<evidence type="ECO:0000256" key="13">
    <source>
        <dbReference type="ARBA" id="ARBA00023303"/>
    </source>
</evidence>
<dbReference type="Proteomes" id="UP001152320">
    <property type="component" value="Chromosome 4"/>
</dbReference>
<dbReference type="InterPro" id="IPR028082">
    <property type="entry name" value="Peripla_BP_I"/>
</dbReference>
<feature type="binding site" evidence="15">
    <location>
        <position position="779"/>
    </location>
    <ligand>
        <name>L-glutamate</name>
        <dbReference type="ChEBI" id="CHEBI:29985"/>
    </ligand>
</feature>
<feature type="binding site" evidence="15">
    <location>
        <position position="729"/>
    </location>
    <ligand>
        <name>L-glutamate</name>
        <dbReference type="ChEBI" id="CHEBI:29985"/>
    </ligand>
</feature>
<evidence type="ECO:0000256" key="7">
    <source>
        <dbReference type="ARBA" id="ARBA00023065"/>
    </source>
</evidence>
<dbReference type="Gene3D" id="3.40.190.10">
    <property type="entry name" value="Periplasmic binding protein-like II"/>
    <property type="match status" value="2"/>
</dbReference>
<dbReference type="InterPro" id="IPR015683">
    <property type="entry name" value="Ionotropic_Glu_rcpt"/>
</dbReference>
<dbReference type="InterPro" id="IPR001320">
    <property type="entry name" value="Iontro_rcpt_C"/>
</dbReference>
<evidence type="ECO:0000259" key="22">
    <source>
        <dbReference type="SMART" id="SM00918"/>
    </source>
</evidence>
<dbReference type="Gene3D" id="1.10.287.70">
    <property type="match status" value="1"/>
</dbReference>
<dbReference type="InterPro" id="IPR019594">
    <property type="entry name" value="Glu/Gly-bd"/>
</dbReference>
<dbReference type="InterPro" id="IPR001508">
    <property type="entry name" value="Iono_Glu_rcpt_met"/>
</dbReference>
<keyword evidence="5 19" id="KW-1133">Transmembrane helix</keyword>
<keyword evidence="1" id="KW-0813">Transport</keyword>
<dbReference type="SUPFAM" id="SSF81324">
    <property type="entry name" value="Voltage-gated potassium channels"/>
    <property type="match status" value="1"/>
</dbReference>
<proteinExistence type="predicted"/>
<feature type="disulfide bond" evidence="17">
    <location>
        <begin position="791"/>
        <end position="846"/>
    </location>
</feature>
<dbReference type="Pfam" id="PF10613">
    <property type="entry name" value="Lig_chan-Glu_bd"/>
    <property type="match status" value="1"/>
</dbReference>
<feature type="domain" description="Ionotropic glutamate receptor L-glutamate and glycine-binding" evidence="22">
    <location>
        <begin position="492"/>
        <end position="552"/>
    </location>
</feature>
<keyword evidence="8 19" id="KW-0472">Membrane</keyword>
<evidence type="ECO:0000259" key="21">
    <source>
        <dbReference type="SMART" id="SM00079"/>
    </source>
</evidence>
<evidence type="ECO:0000256" key="19">
    <source>
        <dbReference type="SAM" id="Phobius"/>
    </source>
</evidence>
<dbReference type="Pfam" id="PF00060">
    <property type="entry name" value="Lig_chan"/>
    <property type="match status" value="1"/>
</dbReference>
<keyword evidence="2" id="KW-1003">Cell membrane</keyword>
<dbReference type="SMART" id="SM00918">
    <property type="entry name" value="Lig_chan-Glu_bd"/>
    <property type="match status" value="1"/>
</dbReference>
<feature type="region of interest" description="Disordered" evidence="18">
    <location>
        <begin position="918"/>
        <end position="957"/>
    </location>
</feature>
<evidence type="ECO:0000256" key="15">
    <source>
        <dbReference type="PIRSR" id="PIRSR601508-1"/>
    </source>
</evidence>
<keyword evidence="10" id="KW-0325">Glycoprotein</keyword>
<evidence type="ECO:0000313" key="23">
    <source>
        <dbReference type="EMBL" id="KAJ8044073.1"/>
    </source>
</evidence>
<comment type="caution">
    <text evidence="23">The sequence shown here is derived from an EMBL/GenBank/DDBJ whole genome shotgun (WGS) entry which is preliminary data.</text>
</comment>
<evidence type="ECO:0000256" key="6">
    <source>
        <dbReference type="ARBA" id="ARBA00023018"/>
    </source>
</evidence>
<feature type="binding site" evidence="15">
    <location>
        <position position="568"/>
    </location>
    <ligand>
        <name>L-glutamate</name>
        <dbReference type="ChEBI" id="CHEBI:29985"/>
    </ligand>
</feature>
<evidence type="ECO:0000256" key="3">
    <source>
        <dbReference type="ARBA" id="ARBA00022692"/>
    </source>
</evidence>
<dbReference type="SUPFAM" id="SSF53850">
    <property type="entry name" value="Periplasmic binding protein-like II"/>
    <property type="match status" value="1"/>
</dbReference>
<comment type="subcellular location">
    <subcellularLocation>
        <location evidence="14">Postsynaptic cell membrane</location>
        <topology evidence="14">Multi-pass membrane protein</topology>
    </subcellularLocation>
</comment>
<evidence type="ECO:0000256" key="9">
    <source>
        <dbReference type="ARBA" id="ARBA00023170"/>
    </source>
</evidence>
<feature type="chain" id="PRO_5040249194" evidence="20">
    <location>
        <begin position="36"/>
        <end position="957"/>
    </location>
</feature>
<evidence type="ECO:0000313" key="24">
    <source>
        <dbReference type="Proteomes" id="UP001152320"/>
    </source>
</evidence>
<dbReference type="PANTHER" id="PTHR18966">
    <property type="entry name" value="IONOTROPIC GLUTAMATE RECEPTOR"/>
    <property type="match status" value="1"/>
</dbReference>
<dbReference type="GO" id="GO:0015276">
    <property type="term" value="F:ligand-gated monoatomic ion channel activity"/>
    <property type="evidence" value="ECO:0007669"/>
    <property type="project" value="InterPro"/>
</dbReference>
<dbReference type="OrthoDB" id="5984008at2759"/>
<dbReference type="PRINTS" id="PR00177">
    <property type="entry name" value="NMDARECEPTOR"/>
</dbReference>
<keyword evidence="17" id="KW-1015">Disulfide bond</keyword>